<gene>
    <name evidence="1" type="ORF">HMPREF9449_02446</name>
</gene>
<sequence length="250" mass="29373">MPYRRLPNTDAARIRALKAALKKGDSLDDINQIAYSFPLKQKIDIFLPKFEIAITTSKAAREKQIENSRKFTELTKKARLYISHFIQVLNFTIARGELKPYARTFYGLDEKDSKVPNLLTEQELILWGEKVINGEQERLNNRYGNPIYSPAIALVRVSYENFKQSYNFQKQLQVNSSRFSAEVAQFRDEADALILNIWNEVENYFSSEKDEEKKRQHCEEYGLVYVFRKGERERLKRKKDAEDITLKLPF</sequence>
<dbReference type="RefSeq" id="WP_009137592.1">
    <property type="nucleotide sequence ID" value="NZ_JH594597.1"/>
</dbReference>
<accession>H1DJL0</accession>
<dbReference type="Proteomes" id="UP000004892">
    <property type="component" value="Unassembled WGS sequence"/>
</dbReference>
<dbReference type="GeneID" id="98069984"/>
<dbReference type="AlphaFoldDB" id="H1DJL0"/>
<dbReference type="HOGENOM" id="CLU_081207_0_0_10"/>
<keyword evidence="2" id="KW-1185">Reference proteome</keyword>
<dbReference type="eggNOG" id="ENOG502ZBW2">
    <property type="taxonomic scope" value="Bacteria"/>
</dbReference>
<comment type="caution">
    <text evidence="1">The sequence shown here is derived from an EMBL/GenBank/DDBJ whole genome shotgun (WGS) entry which is preliminary data.</text>
</comment>
<proteinExistence type="predicted"/>
<evidence type="ECO:0000313" key="1">
    <source>
        <dbReference type="EMBL" id="EHP46079.1"/>
    </source>
</evidence>
<dbReference type="STRING" id="742817.HMPREF9449_02446"/>
<organism evidence="1 2">
    <name type="scientific">Odoribacter laneus YIT 12061</name>
    <dbReference type="NCBI Taxonomy" id="742817"/>
    <lineage>
        <taxon>Bacteria</taxon>
        <taxon>Pseudomonadati</taxon>
        <taxon>Bacteroidota</taxon>
        <taxon>Bacteroidia</taxon>
        <taxon>Bacteroidales</taxon>
        <taxon>Odoribacteraceae</taxon>
        <taxon>Odoribacter</taxon>
    </lineage>
</organism>
<dbReference type="PATRIC" id="fig|742817.3.peg.2618"/>
<dbReference type="EMBL" id="ADMC01000026">
    <property type="protein sequence ID" value="EHP46079.1"/>
    <property type="molecule type" value="Genomic_DNA"/>
</dbReference>
<protein>
    <submittedName>
        <fullName evidence="1">Uncharacterized protein</fullName>
    </submittedName>
</protein>
<name>H1DJL0_9BACT</name>
<reference evidence="1 2" key="1">
    <citation type="submission" date="2012-01" db="EMBL/GenBank/DDBJ databases">
        <title>The Genome Sequence of Odoribacter laneus YIT 12061.</title>
        <authorList>
            <consortium name="The Broad Institute Genome Sequencing Platform"/>
            <person name="Earl A."/>
            <person name="Ward D."/>
            <person name="Feldgarden M."/>
            <person name="Gevers D."/>
            <person name="Morotomi M."/>
            <person name="Young S.K."/>
            <person name="Zeng Q."/>
            <person name="Gargeya S."/>
            <person name="Fitzgerald M."/>
            <person name="Haas B."/>
            <person name="Abouelleil A."/>
            <person name="Alvarado L."/>
            <person name="Arachchi H.M."/>
            <person name="Berlin A."/>
            <person name="Chapman S.B."/>
            <person name="Gearin G."/>
            <person name="Goldberg J."/>
            <person name="Griggs A."/>
            <person name="Gujja S."/>
            <person name="Hansen M."/>
            <person name="Heiman D."/>
            <person name="Howarth C."/>
            <person name="Larimer J."/>
            <person name="Lui A."/>
            <person name="MacDonald P.J.P."/>
            <person name="McCowen C."/>
            <person name="Montmayeur A."/>
            <person name="Murphy C."/>
            <person name="Neiman D."/>
            <person name="Pearson M."/>
            <person name="Priest M."/>
            <person name="Roberts A."/>
            <person name="Saif S."/>
            <person name="Shea T."/>
            <person name="Sisk P."/>
            <person name="Stolte C."/>
            <person name="Sykes S."/>
            <person name="Wortman J."/>
            <person name="Nusbaum C."/>
            <person name="Birren B."/>
        </authorList>
    </citation>
    <scope>NUCLEOTIDE SEQUENCE [LARGE SCALE GENOMIC DNA]</scope>
    <source>
        <strain evidence="1 2">YIT 12061</strain>
    </source>
</reference>
<evidence type="ECO:0000313" key="2">
    <source>
        <dbReference type="Proteomes" id="UP000004892"/>
    </source>
</evidence>